<evidence type="ECO:0000256" key="3">
    <source>
        <dbReference type="ARBA" id="ARBA00022723"/>
    </source>
</evidence>
<dbReference type="PANTHER" id="PTHR13204">
    <property type="entry name" value="PTD012 PROTEIN"/>
    <property type="match status" value="1"/>
</dbReference>
<dbReference type="GO" id="GO:0016788">
    <property type="term" value="F:hydrolase activity, acting on ester bonds"/>
    <property type="evidence" value="ECO:0007669"/>
    <property type="project" value="TreeGrafter"/>
</dbReference>
<keyword evidence="6" id="KW-0539">Nucleus</keyword>
<keyword evidence="9" id="KW-1185">Reference proteome</keyword>
<comment type="subunit">
    <text evidence="2">Monomer.</text>
</comment>
<dbReference type="Proteomes" id="UP000494165">
    <property type="component" value="Unassembled WGS sequence"/>
</dbReference>
<accession>A0A8S1DBE2</accession>
<dbReference type="InterPro" id="IPR015021">
    <property type="entry name" value="C11orf54_DUF1907"/>
</dbReference>
<evidence type="ECO:0000256" key="5">
    <source>
        <dbReference type="ARBA" id="ARBA00022833"/>
    </source>
</evidence>
<dbReference type="EMBL" id="CADEPI010000147">
    <property type="protein sequence ID" value="CAB3377535.1"/>
    <property type="molecule type" value="Genomic_DNA"/>
</dbReference>
<keyword evidence="3" id="KW-0479">Metal-binding</keyword>
<keyword evidence="5" id="KW-0862">Zinc</keyword>
<dbReference type="AlphaFoldDB" id="A0A8S1DBE2"/>
<dbReference type="GO" id="GO:0008270">
    <property type="term" value="F:zinc ion binding"/>
    <property type="evidence" value="ECO:0007669"/>
    <property type="project" value="TreeGrafter"/>
</dbReference>
<evidence type="ECO:0000313" key="8">
    <source>
        <dbReference type="EMBL" id="CAB3377535.1"/>
    </source>
</evidence>
<comment type="subcellular location">
    <subcellularLocation>
        <location evidence="1">Nucleus</location>
    </subcellularLocation>
</comment>
<evidence type="ECO:0000256" key="1">
    <source>
        <dbReference type="ARBA" id="ARBA00004123"/>
    </source>
</evidence>
<dbReference type="OrthoDB" id="5119241at2759"/>
<name>A0A8S1DBE2_9INSE</name>
<evidence type="ECO:0000256" key="4">
    <source>
        <dbReference type="ARBA" id="ARBA00022801"/>
    </source>
</evidence>
<gene>
    <name evidence="8" type="ORF">CLODIP_2_CD01376</name>
</gene>
<evidence type="ECO:0000259" key="7">
    <source>
        <dbReference type="SMART" id="SM01168"/>
    </source>
</evidence>
<reference evidence="8 9" key="1">
    <citation type="submission" date="2020-04" db="EMBL/GenBank/DDBJ databases">
        <authorList>
            <person name="Alioto T."/>
            <person name="Alioto T."/>
            <person name="Gomez Garrido J."/>
        </authorList>
    </citation>
    <scope>NUCLEOTIDE SEQUENCE [LARGE SCALE GENOMIC DNA]</scope>
</reference>
<dbReference type="SMART" id="SM01168">
    <property type="entry name" value="DUF1907"/>
    <property type="match status" value="1"/>
</dbReference>
<proteinExistence type="predicted"/>
<sequence>MSVIPEQSIPVQKKALHVPPLLEVQDVLQSGLTAHFAEVQVRTVNCPDLRQQPFDLACEGLGGNARLLDVGGPPYLLPLVQRAKLYDMTYFGSLSEMPGRSFLIGAGAGPWPRYTVNCEMIANLLVENKVATVNKTWTARVNTTDGSCIAEQVPAAESRNALLGNFYCSEGNPGQVIEIDCKNRIGAIDFAASIRDVLKNKYGDLPVGMGGVFVLQAGKAKQHVMPDFSSTPLETDEDVDNWLKFYDMSAPLIAVGTLMSTDPGLDLRIQHFHSFSDHGEAGHYHIDTDPVNAHYLAYLGLADYIYRLDRPPVTHQIGRD</sequence>
<comment type="caution">
    <text evidence="8">The sequence shown here is derived from an EMBL/GenBank/DDBJ whole genome shotgun (WGS) entry which is preliminary data.</text>
</comment>
<dbReference type="SUPFAM" id="SSF117856">
    <property type="entry name" value="AF0104/ALDC/Ptd012-like"/>
    <property type="match status" value="1"/>
</dbReference>
<dbReference type="GO" id="GO:0005634">
    <property type="term" value="C:nucleus"/>
    <property type="evidence" value="ECO:0007669"/>
    <property type="project" value="UniProtKB-SubCell"/>
</dbReference>
<protein>
    <recommendedName>
        <fullName evidence="7">DUF1907 domain-containing protein</fullName>
    </recommendedName>
</protein>
<organism evidence="8 9">
    <name type="scientific">Cloeon dipterum</name>
    <dbReference type="NCBI Taxonomy" id="197152"/>
    <lineage>
        <taxon>Eukaryota</taxon>
        <taxon>Metazoa</taxon>
        <taxon>Ecdysozoa</taxon>
        <taxon>Arthropoda</taxon>
        <taxon>Hexapoda</taxon>
        <taxon>Insecta</taxon>
        <taxon>Pterygota</taxon>
        <taxon>Palaeoptera</taxon>
        <taxon>Ephemeroptera</taxon>
        <taxon>Pisciforma</taxon>
        <taxon>Baetidae</taxon>
        <taxon>Cloeon</taxon>
    </lineage>
</organism>
<dbReference type="PANTHER" id="PTHR13204:SF1">
    <property type="entry name" value="ESTER HYDROLASE C11ORF54"/>
    <property type="match status" value="1"/>
</dbReference>
<feature type="domain" description="DUF1907" evidence="7">
    <location>
        <begin position="27"/>
        <end position="308"/>
    </location>
</feature>
<evidence type="ECO:0000256" key="6">
    <source>
        <dbReference type="ARBA" id="ARBA00023242"/>
    </source>
</evidence>
<dbReference type="Pfam" id="PF08925">
    <property type="entry name" value="DUF1907"/>
    <property type="match status" value="1"/>
</dbReference>
<evidence type="ECO:0000313" key="9">
    <source>
        <dbReference type="Proteomes" id="UP000494165"/>
    </source>
</evidence>
<evidence type="ECO:0000256" key="2">
    <source>
        <dbReference type="ARBA" id="ARBA00011245"/>
    </source>
</evidence>
<dbReference type="CDD" id="cd17298">
    <property type="entry name" value="DUF1907"/>
    <property type="match status" value="1"/>
</dbReference>
<keyword evidence="4" id="KW-0378">Hydrolase</keyword>